<keyword evidence="2" id="KW-1133">Transmembrane helix</keyword>
<feature type="non-terminal residue" evidence="6">
    <location>
        <position position="975"/>
    </location>
</feature>
<reference evidence="6 7" key="1">
    <citation type="journal article" date="2015" name="Genome Biol. Evol.">
        <title>Comparative Genomics of a Bacterivorous Green Alga Reveals Evolutionary Causalities and Consequences of Phago-Mixotrophic Mode of Nutrition.</title>
        <authorList>
            <person name="Burns J.A."/>
            <person name="Paasch A."/>
            <person name="Narechania A."/>
            <person name="Kim E."/>
        </authorList>
    </citation>
    <scope>NUCLEOTIDE SEQUENCE [LARGE SCALE GENOMIC DNA]</scope>
    <source>
        <strain evidence="6 7">PLY_AMNH</strain>
    </source>
</reference>
<dbReference type="PANTHER" id="PTHR43201:SF32">
    <property type="entry name" value="2-SUCCINYLBENZOATE--COA LIGASE, CHLOROPLASTIC_PEROXISOMAL"/>
    <property type="match status" value="1"/>
</dbReference>
<dbReference type="EMBL" id="LGRX02012107">
    <property type="protein sequence ID" value="KAK3267935.1"/>
    <property type="molecule type" value="Genomic_DNA"/>
</dbReference>
<keyword evidence="7" id="KW-1185">Reference proteome</keyword>
<feature type="transmembrane region" description="Helical" evidence="2">
    <location>
        <begin position="902"/>
        <end position="923"/>
    </location>
</feature>
<gene>
    <name evidence="6" type="ORF">CYMTET_23536</name>
</gene>
<feature type="domain" description="AMP-dependent synthetase/ligase" evidence="3">
    <location>
        <begin position="17"/>
        <end position="434"/>
    </location>
</feature>
<comment type="caution">
    <text evidence="6">The sequence shown here is derived from an EMBL/GenBank/DDBJ whole genome shotgun (WGS) entry which is preliminary data.</text>
</comment>
<evidence type="ECO:0000259" key="4">
    <source>
        <dbReference type="Pfam" id="PF01757"/>
    </source>
</evidence>
<dbReference type="GO" id="GO:0031956">
    <property type="term" value="F:medium-chain fatty acid-CoA ligase activity"/>
    <property type="evidence" value="ECO:0007669"/>
    <property type="project" value="TreeGrafter"/>
</dbReference>
<feature type="transmembrane region" description="Helical" evidence="2">
    <location>
        <begin position="646"/>
        <end position="668"/>
    </location>
</feature>
<dbReference type="PANTHER" id="PTHR43201">
    <property type="entry name" value="ACYL-COA SYNTHETASE"/>
    <property type="match status" value="1"/>
</dbReference>
<dbReference type="Gene3D" id="3.40.50.12780">
    <property type="entry name" value="N-terminal domain of ligase-like"/>
    <property type="match status" value="1"/>
</dbReference>
<organism evidence="6 7">
    <name type="scientific">Cymbomonas tetramitiformis</name>
    <dbReference type="NCBI Taxonomy" id="36881"/>
    <lineage>
        <taxon>Eukaryota</taxon>
        <taxon>Viridiplantae</taxon>
        <taxon>Chlorophyta</taxon>
        <taxon>Pyramimonadophyceae</taxon>
        <taxon>Pyramimonadales</taxon>
        <taxon>Pyramimonadaceae</taxon>
        <taxon>Cymbomonas</taxon>
    </lineage>
</organism>
<dbReference type="Gene3D" id="3.30.300.30">
    <property type="match status" value="1"/>
</dbReference>
<dbReference type="SUPFAM" id="SSF56801">
    <property type="entry name" value="Acetyl-CoA synthetase-like"/>
    <property type="match status" value="1"/>
</dbReference>
<dbReference type="InterPro" id="IPR025110">
    <property type="entry name" value="AMP-bd_C"/>
</dbReference>
<evidence type="ECO:0000313" key="7">
    <source>
        <dbReference type="Proteomes" id="UP001190700"/>
    </source>
</evidence>
<dbReference type="GO" id="GO:0006631">
    <property type="term" value="P:fatty acid metabolic process"/>
    <property type="evidence" value="ECO:0007669"/>
    <property type="project" value="TreeGrafter"/>
</dbReference>
<dbReference type="GO" id="GO:0016747">
    <property type="term" value="F:acyltransferase activity, transferring groups other than amino-acyl groups"/>
    <property type="evidence" value="ECO:0007669"/>
    <property type="project" value="InterPro"/>
</dbReference>
<dbReference type="InterPro" id="IPR042099">
    <property type="entry name" value="ANL_N_sf"/>
</dbReference>
<sequence length="975" mass="108485">MTSSVLFRPLFDLKSSARPATVDAGVALAYSCFYSDVQKLVVSFNNSGLIAGDRVALLAYNCRELMVAHFALAHLHAIGVNLNTELAPTELAYMMDDTSPKILIAHHTFESQVRKILKAMRQRERVGVQCILWISGPDNSIGPSIESYIASNSSDTDGRAEYPFLKVMLQSTTLESQVHVGADQQLDASRDHGFSIFYTSGTTGKPKGVLLSQGNVYEHAAGCVDAYELSCSDTWLHLAPFFHVLDVWAVFGMTMVGGVHVLMNKFRPEVAIQLLESLDITVTIFTPAMARLLMKNATPAHKFKLRMVSMGGAGVDEQLMRDITTTFNCDAFVSYGMTECSGRICVSTVSPQLATAHRLSAEDVFLLKCTCGHQFHHTEIEVRDKYGILVARDGNQVGLSSAFILPDIPASAATRVGVHLWEVWVRGDTVFKEYWGRPEDTRKAFVNGWLATGDLATQNEHGFIQIASRKKDMIIVGGENVYPADVELVLKQMEGVSEVAVFGVADPMLGEIVKAAIVPDHLWEGRLTQADVMMFASTRLARFKGPHSVIFCKGEDIPRTATGKVKKEALKKKDQEQLLNLTRDEDPLLAPRANPRPAADAGAAGSGEGGEEAAKNCLPGLRFVCIVEVLVNHFGRRHQALAWKDARMISSSMQLMFLVSGYMIASAYGSRGASWRKVVDFYVARLSAFYPLYMMAVLLSLPVFCFWADVFELGGMGQLACILSNLFAVQVWYSPFVMEYNTPLWFGAVYIYCILLVPYVVGVVRRSGPEWQTWPALGLWVTCAGFIPNLLLHLLDTDVSPHDDTYDWGAFFPDVDVYYLSPCMLSQGSEKWLVKSMSYVRDVWIFMTGVYVFMVHQKTGTDEVNNHLWRYLTDAISSAYFILWFWEPPSGKENLGIDSWSIFGYLQLSALPALFYFYCLVVAHPDSLTVSLLASPIMQLLGSLTLFIYLLHWQVAQYYLVVKYGNWELTSTVPI</sequence>
<name>A0AAE0L162_9CHLO</name>
<accession>A0AAE0L162</accession>
<dbReference type="Pfam" id="PF01757">
    <property type="entry name" value="Acyl_transf_3"/>
    <property type="match status" value="1"/>
</dbReference>
<feature type="transmembrane region" description="Helical" evidence="2">
    <location>
        <begin position="868"/>
        <end position="886"/>
    </location>
</feature>
<dbReference type="PROSITE" id="PS00455">
    <property type="entry name" value="AMP_BINDING"/>
    <property type="match status" value="1"/>
</dbReference>
<dbReference type="Pfam" id="PF00501">
    <property type="entry name" value="AMP-binding"/>
    <property type="match status" value="1"/>
</dbReference>
<feature type="domain" description="Acyltransferase 3" evidence="4">
    <location>
        <begin position="620"/>
        <end position="959"/>
    </location>
</feature>
<keyword evidence="2" id="KW-0472">Membrane</keyword>
<dbReference type="Proteomes" id="UP001190700">
    <property type="component" value="Unassembled WGS sequence"/>
</dbReference>
<dbReference type="Pfam" id="PF13193">
    <property type="entry name" value="AMP-binding_C"/>
    <property type="match status" value="1"/>
</dbReference>
<evidence type="ECO:0000256" key="2">
    <source>
        <dbReference type="SAM" id="Phobius"/>
    </source>
</evidence>
<dbReference type="InterPro" id="IPR045851">
    <property type="entry name" value="AMP-bd_C_sf"/>
</dbReference>
<evidence type="ECO:0000256" key="1">
    <source>
        <dbReference type="SAM" id="MobiDB-lite"/>
    </source>
</evidence>
<dbReference type="InterPro" id="IPR002656">
    <property type="entry name" value="Acyl_transf_3_dom"/>
</dbReference>
<evidence type="ECO:0000313" key="6">
    <source>
        <dbReference type="EMBL" id="KAK3267935.1"/>
    </source>
</evidence>
<evidence type="ECO:0000259" key="5">
    <source>
        <dbReference type="Pfam" id="PF13193"/>
    </source>
</evidence>
<proteinExistence type="predicted"/>
<feature type="transmembrane region" description="Helical" evidence="2">
    <location>
        <begin position="688"/>
        <end position="707"/>
    </location>
</feature>
<feature type="transmembrane region" description="Helical" evidence="2">
    <location>
        <begin position="839"/>
        <end position="856"/>
    </location>
</feature>
<feature type="transmembrane region" description="Helical" evidence="2">
    <location>
        <begin position="744"/>
        <end position="764"/>
    </location>
</feature>
<feature type="compositionally biased region" description="Low complexity" evidence="1">
    <location>
        <begin position="590"/>
        <end position="603"/>
    </location>
</feature>
<keyword evidence="2" id="KW-0812">Transmembrane</keyword>
<feature type="region of interest" description="Disordered" evidence="1">
    <location>
        <begin position="584"/>
        <end position="607"/>
    </location>
</feature>
<evidence type="ECO:0000259" key="3">
    <source>
        <dbReference type="Pfam" id="PF00501"/>
    </source>
</evidence>
<protein>
    <submittedName>
        <fullName evidence="6">Uncharacterized protein</fullName>
    </submittedName>
</protein>
<feature type="domain" description="AMP-binding enzyme C-terminal" evidence="5">
    <location>
        <begin position="486"/>
        <end position="564"/>
    </location>
</feature>
<feature type="transmembrane region" description="Helical" evidence="2">
    <location>
        <begin position="776"/>
        <end position="795"/>
    </location>
</feature>
<dbReference type="AlphaFoldDB" id="A0AAE0L162"/>
<feature type="transmembrane region" description="Helical" evidence="2">
    <location>
        <begin position="930"/>
        <end position="951"/>
    </location>
</feature>
<dbReference type="InterPro" id="IPR020845">
    <property type="entry name" value="AMP-binding_CS"/>
</dbReference>
<dbReference type="InterPro" id="IPR000873">
    <property type="entry name" value="AMP-dep_synth/lig_dom"/>
</dbReference>